<keyword evidence="5" id="KW-1185">Reference proteome</keyword>
<evidence type="ECO:0000256" key="1">
    <source>
        <dbReference type="PROSITE-ProRule" id="PRU00042"/>
    </source>
</evidence>
<dbReference type="EMBL" id="JABFTP020000103">
    <property type="protein sequence ID" value="KAL3276754.1"/>
    <property type="molecule type" value="Genomic_DNA"/>
</dbReference>
<accession>A0ABD2NEA9</accession>
<dbReference type="Proteomes" id="UP001516400">
    <property type="component" value="Unassembled WGS sequence"/>
</dbReference>
<dbReference type="PANTHER" id="PTHR21020:SF0">
    <property type="entry name" value="ZINC FINGER PROTEIN 800"/>
    <property type="match status" value="1"/>
</dbReference>
<feature type="domain" description="C2H2-type" evidence="3">
    <location>
        <begin position="69"/>
        <end position="96"/>
    </location>
</feature>
<dbReference type="PROSITE" id="PS50157">
    <property type="entry name" value="ZINC_FINGER_C2H2_2"/>
    <property type="match status" value="3"/>
</dbReference>
<name>A0ABD2NEA9_9CUCU</name>
<gene>
    <name evidence="4" type="ORF">HHI36_012124</name>
</gene>
<dbReference type="PANTHER" id="PTHR21020">
    <property type="entry name" value="ZINC FINGER PROTEIN 800"/>
    <property type="match status" value="1"/>
</dbReference>
<dbReference type="Gene3D" id="3.30.160.60">
    <property type="entry name" value="Classic Zinc Finger"/>
    <property type="match status" value="2"/>
</dbReference>
<reference evidence="4 5" key="1">
    <citation type="journal article" date="2021" name="BMC Biol.">
        <title>Horizontally acquired antibacterial genes associated with adaptive radiation of ladybird beetles.</title>
        <authorList>
            <person name="Li H.S."/>
            <person name="Tang X.F."/>
            <person name="Huang Y.H."/>
            <person name="Xu Z.Y."/>
            <person name="Chen M.L."/>
            <person name="Du X.Y."/>
            <person name="Qiu B.Y."/>
            <person name="Chen P.T."/>
            <person name="Zhang W."/>
            <person name="Slipinski A."/>
            <person name="Escalona H.E."/>
            <person name="Waterhouse R.M."/>
            <person name="Zwick A."/>
            <person name="Pang H."/>
        </authorList>
    </citation>
    <scope>NUCLEOTIDE SEQUENCE [LARGE SCALE GENOMIC DNA]</scope>
    <source>
        <strain evidence="4">SYSU2018</strain>
    </source>
</reference>
<feature type="domain" description="C2H2-type" evidence="3">
    <location>
        <begin position="255"/>
        <end position="283"/>
    </location>
</feature>
<comment type="caution">
    <text evidence="4">The sequence shown here is derived from an EMBL/GenBank/DDBJ whole genome shotgun (WGS) entry which is preliminary data.</text>
</comment>
<feature type="region of interest" description="Disordered" evidence="2">
    <location>
        <begin position="1"/>
        <end position="22"/>
    </location>
</feature>
<evidence type="ECO:0000256" key="2">
    <source>
        <dbReference type="SAM" id="MobiDB-lite"/>
    </source>
</evidence>
<feature type="compositionally biased region" description="Polar residues" evidence="2">
    <location>
        <begin position="967"/>
        <end position="976"/>
    </location>
</feature>
<dbReference type="Pfam" id="PF12874">
    <property type="entry name" value="zf-met"/>
    <property type="match status" value="1"/>
</dbReference>
<evidence type="ECO:0000313" key="4">
    <source>
        <dbReference type="EMBL" id="KAL3276754.1"/>
    </source>
</evidence>
<dbReference type="AlphaFoldDB" id="A0ABD2NEA9"/>
<dbReference type="SUPFAM" id="SSF57667">
    <property type="entry name" value="beta-beta-alpha zinc fingers"/>
    <property type="match status" value="1"/>
</dbReference>
<organism evidence="4 5">
    <name type="scientific">Cryptolaemus montrouzieri</name>
    <dbReference type="NCBI Taxonomy" id="559131"/>
    <lineage>
        <taxon>Eukaryota</taxon>
        <taxon>Metazoa</taxon>
        <taxon>Ecdysozoa</taxon>
        <taxon>Arthropoda</taxon>
        <taxon>Hexapoda</taxon>
        <taxon>Insecta</taxon>
        <taxon>Pterygota</taxon>
        <taxon>Neoptera</taxon>
        <taxon>Endopterygota</taxon>
        <taxon>Coleoptera</taxon>
        <taxon>Polyphaga</taxon>
        <taxon>Cucujiformia</taxon>
        <taxon>Coccinelloidea</taxon>
        <taxon>Coccinellidae</taxon>
        <taxon>Scymninae</taxon>
        <taxon>Scymnini</taxon>
        <taxon>Cryptolaemus</taxon>
    </lineage>
</organism>
<keyword evidence="1" id="KW-0862">Zinc</keyword>
<dbReference type="SMART" id="SM00355">
    <property type="entry name" value="ZnF_C2H2"/>
    <property type="match status" value="6"/>
</dbReference>
<dbReference type="InterPro" id="IPR013087">
    <property type="entry name" value="Znf_C2H2_type"/>
</dbReference>
<proteinExistence type="predicted"/>
<feature type="region of interest" description="Disordered" evidence="2">
    <location>
        <begin position="962"/>
        <end position="983"/>
    </location>
</feature>
<dbReference type="InterPro" id="IPR036236">
    <property type="entry name" value="Znf_C2H2_sf"/>
</dbReference>
<keyword evidence="1" id="KW-0863">Zinc-finger</keyword>
<feature type="domain" description="C2H2-type" evidence="3">
    <location>
        <begin position="874"/>
        <end position="896"/>
    </location>
</feature>
<sequence length="1110" mass="127550">MSTKSSSKKLKKPLDLPLGKSPSQKEIDLSHVRLPIDTSIFGLKQVLTLFETATFEVKNYLAYECDLMYECRICRTIFRSLANFILHKRKYCREKYSPLEDPFQKCHQTDEVSIIQKDIEDANKILLENTDSDKKKHNRHLNPIIEALLKKQEQTKFIEDLKNEDLTDASKTETNRKGKYLDNILLEKIDSSEAAVFQTASHESDLKNAEFMKSEVMEIHSIIDDNEAIIGADGKVLKRGSSNIKQEKKSCKYTISCTECDLKFSTKKTLAYHVKYKHNNTRLVYPCPECKDLLANAWSVYRHLLKVHRKTSTQIRKYRSQIHNSAICKKVKDLHPRLRKDNKETKEENDEENEWLDNVEGDNDLQMCGGCGKRFERKAALLSHSVMCTKRIAICNSIKENNAKKKEADDRENKQKIKTAKLNKPPLIGSAKRKPECLITYKPKTDDSQIETNTLKDEEQNSNSKNMIENVEVSERQLDEVITITSEEDDDTNEIENDMTEQFDRESVMSIIGVDINNSECNSPSKDSEENFCSKLSDGSGSPCRGFENSQTIKFPELSRILPFEDFSKNSTDNCENIHESDVVSQEVDSTTAVTCENTLMDETPVETVKDNLMDNLLTCNEIFPNDFEVSVSLNTTDSQSETIVVDEETQEIRSDVLKTGDTHEPKETDSSPIDNENERILVQEFPDKTNQKELTHSGISLNNNVSEESYCENYDMVLSNDRCSNSENSIKSLIKDIINEKQDHTYIQPFLEEKKEETTRENPIEYTVITVVPEEIITVKNNSEFSVSREESLKTQDNESLKSVNKELEEEVVNADHDQRNFYVKRKRTLSSQDEWKSKKSVKVRSESDEALTENEDEIFLSRITPYTDMPNLTCSLCNSTFNSLSHLLLHMSIHFSWYRYQCSKCSFMSYNKYDCESHVHKEHKLPFNKMQNTVLPIPTWKTASISNKVIILEPLQCEDPKLENNDSPDQNTTSIEDENVNTDEFEPIHYDLTDSNQESGQKEVIIDLIDLTEEIDDLEGNIVDNNEDNSTSISEKNCEISDLSKTAILEVILGNDCKKRKEKNKDATVAPVEYMRPPRNRIKSVKTSQKDFIYDLNIVKNKPLKGNN</sequence>
<dbReference type="InterPro" id="IPR039149">
    <property type="entry name" value="ZNF800"/>
</dbReference>
<keyword evidence="1" id="KW-0479">Metal-binding</keyword>
<evidence type="ECO:0000313" key="5">
    <source>
        <dbReference type="Proteomes" id="UP001516400"/>
    </source>
</evidence>
<protein>
    <recommendedName>
        <fullName evidence="3">C2H2-type domain-containing protein</fullName>
    </recommendedName>
</protein>
<dbReference type="PROSITE" id="PS00028">
    <property type="entry name" value="ZINC_FINGER_C2H2_1"/>
    <property type="match status" value="3"/>
</dbReference>
<feature type="compositionally biased region" description="Basic residues" evidence="2">
    <location>
        <begin position="1"/>
        <end position="11"/>
    </location>
</feature>
<evidence type="ECO:0000259" key="3">
    <source>
        <dbReference type="PROSITE" id="PS50157"/>
    </source>
</evidence>
<dbReference type="GO" id="GO:0008270">
    <property type="term" value="F:zinc ion binding"/>
    <property type="evidence" value="ECO:0007669"/>
    <property type="project" value="UniProtKB-KW"/>
</dbReference>